<dbReference type="EMBL" id="KL597051">
    <property type="protein sequence ID" value="KER20485.1"/>
    <property type="molecule type" value="Genomic_DNA"/>
</dbReference>
<proteinExistence type="predicted"/>
<keyword evidence="2" id="KW-1185">Reference proteome</keyword>
<dbReference type="KEGG" id="ovi:T265_10970"/>
<dbReference type="RefSeq" id="XP_009175763.1">
    <property type="nucleotide sequence ID" value="XM_009177499.1"/>
</dbReference>
<dbReference type="AlphaFoldDB" id="A0A074ZB81"/>
<name>A0A074ZB81_OPIVI</name>
<reference evidence="1 2" key="1">
    <citation type="submission" date="2013-11" db="EMBL/GenBank/DDBJ databases">
        <title>Opisthorchis viverrini - life in the bile duct.</title>
        <authorList>
            <person name="Young N.D."/>
            <person name="Nagarajan N."/>
            <person name="Lin S.J."/>
            <person name="Korhonen P.K."/>
            <person name="Jex A.R."/>
            <person name="Hall R.S."/>
            <person name="Safavi-Hemami H."/>
            <person name="Kaewkong W."/>
            <person name="Bertrand D."/>
            <person name="Gao S."/>
            <person name="Seet Q."/>
            <person name="Wongkham S."/>
            <person name="Teh B.T."/>
            <person name="Wongkham C."/>
            <person name="Intapan P.M."/>
            <person name="Maleewong W."/>
            <person name="Yang X."/>
            <person name="Hu M."/>
            <person name="Wang Z."/>
            <person name="Hofmann A."/>
            <person name="Sternberg P.W."/>
            <person name="Tan P."/>
            <person name="Wang J."/>
            <person name="Gasser R.B."/>
        </authorList>
    </citation>
    <scope>NUCLEOTIDE SEQUENCE [LARGE SCALE GENOMIC DNA]</scope>
</reference>
<dbReference type="GeneID" id="20325138"/>
<organism evidence="1 2">
    <name type="scientific">Opisthorchis viverrini</name>
    <name type="common">Southeast Asian liver fluke</name>
    <dbReference type="NCBI Taxonomy" id="6198"/>
    <lineage>
        <taxon>Eukaryota</taxon>
        <taxon>Metazoa</taxon>
        <taxon>Spiralia</taxon>
        <taxon>Lophotrochozoa</taxon>
        <taxon>Platyhelminthes</taxon>
        <taxon>Trematoda</taxon>
        <taxon>Digenea</taxon>
        <taxon>Opisthorchiida</taxon>
        <taxon>Opisthorchiata</taxon>
        <taxon>Opisthorchiidae</taxon>
        <taxon>Opisthorchis</taxon>
    </lineage>
</organism>
<evidence type="ECO:0000313" key="1">
    <source>
        <dbReference type="EMBL" id="KER20485.1"/>
    </source>
</evidence>
<accession>A0A074ZB81</accession>
<sequence>MQDQCKDADQCGTLKFAGHCTFHAPQHHSTPTQALMDEIIATDAVHKPPVVQHVCAYWCNAVTV</sequence>
<evidence type="ECO:0000313" key="2">
    <source>
        <dbReference type="Proteomes" id="UP000054324"/>
    </source>
</evidence>
<dbReference type="Proteomes" id="UP000054324">
    <property type="component" value="Unassembled WGS sequence"/>
</dbReference>
<protein>
    <submittedName>
        <fullName evidence="1">Uncharacterized protein</fullName>
    </submittedName>
</protein>
<gene>
    <name evidence="1" type="ORF">T265_10970</name>
</gene>
<dbReference type="CTD" id="20325138"/>